<dbReference type="EMBL" id="BAAADO010000004">
    <property type="protein sequence ID" value="GAA0495177.1"/>
    <property type="molecule type" value="Genomic_DNA"/>
</dbReference>
<protein>
    <submittedName>
        <fullName evidence="2">Uncharacterized protein</fullName>
    </submittedName>
</protein>
<keyword evidence="1" id="KW-1133">Transmembrane helix</keyword>
<proteinExistence type="predicted"/>
<sequence>MIGNAALGLITCYLYILFWVAFSMGDTETILSWKASTSFLTGVLLFAVWNYFMIRNHDRKYWGHSAFTYLATILLFILLFQTI</sequence>
<keyword evidence="1" id="KW-0812">Transmembrane</keyword>
<evidence type="ECO:0000256" key="1">
    <source>
        <dbReference type="SAM" id="Phobius"/>
    </source>
</evidence>
<accession>A0ABP3LA61</accession>
<keyword evidence="1" id="KW-0472">Membrane</keyword>
<feature type="transmembrane region" description="Helical" evidence="1">
    <location>
        <begin position="30"/>
        <end position="49"/>
    </location>
</feature>
<keyword evidence="3" id="KW-1185">Reference proteome</keyword>
<feature type="transmembrane region" description="Helical" evidence="1">
    <location>
        <begin position="61"/>
        <end position="80"/>
    </location>
</feature>
<evidence type="ECO:0000313" key="2">
    <source>
        <dbReference type="EMBL" id="GAA0495177.1"/>
    </source>
</evidence>
<feature type="transmembrane region" description="Helical" evidence="1">
    <location>
        <begin position="7"/>
        <end position="24"/>
    </location>
</feature>
<organism evidence="2 3">
    <name type="scientific">Salinibacillus aidingensis</name>
    <dbReference type="NCBI Taxonomy" id="237684"/>
    <lineage>
        <taxon>Bacteria</taxon>
        <taxon>Bacillati</taxon>
        <taxon>Bacillota</taxon>
        <taxon>Bacilli</taxon>
        <taxon>Bacillales</taxon>
        <taxon>Bacillaceae</taxon>
        <taxon>Salinibacillus</taxon>
    </lineage>
</organism>
<evidence type="ECO:0000313" key="3">
    <source>
        <dbReference type="Proteomes" id="UP001500880"/>
    </source>
</evidence>
<comment type="caution">
    <text evidence="2">The sequence shown here is derived from an EMBL/GenBank/DDBJ whole genome shotgun (WGS) entry which is preliminary data.</text>
</comment>
<dbReference type="Proteomes" id="UP001500880">
    <property type="component" value="Unassembled WGS sequence"/>
</dbReference>
<name>A0ABP3LA61_9BACI</name>
<gene>
    <name evidence="2" type="ORF">GCM10008986_22350</name>
</gene>
<reference evidence="3" key="1">
    <citation type="journal article" date="2019" name="Int. J. Syst. Evol. Microbiol.">
        <title>The Global Catalogue of Microorganisms (GCM) 10K type strain sequencing project: providing services to taxonomists for standard genome sequencing and annotation.</title>
        <authorList>
            <consortium name="The Broad Institute Genomics Platform"/>
            <consortium name="The Broad Institute Genome Sequencing Center for Infectious Disease"/>
            <person name="Wu L."/>
            <person name="Ma J."/>
        </authorList>
    </citation>
    <scope>NUCLEOTIDE SEQUENCE [LARGE SCALE GENOMIC DNA]</scope>
    <source>
        <strain evidence="3">JCM 12389</strain>
    </source>
</reference>